<reference evidence="7" key="1">
    <citation type="submission" date="2020-08" db="EMBL/GenBank/DDBJ databases">
        <title>Ramlibacter sp. GTP1 16S ribosomal RNA gene genome sequencing and assembly.</title>
        <authorList>
            <person name="Kang M."/>
        </authorList>
    </citation>
    <scope>NUCLEOTIDE SEQUENCE</scope>
    <source>
        <strain evidence="7">GTP1</strain>
    </source>
</reference>
<dbReference type="SUPFAM" id="SSF51905">
    <property type="entry name" value="FAD/NAD(P)-binding domain"/>
    <property type="match status" value="2"/>
</dbReference>
<dbReference type="Pfam" id="PF14759">
    <property type="entry name" value="Reductase_C"/>
    <property type="match status" value="1"/>
</dbReference>
<dbReference type="Gene3D" id="3.50.50.60">
    <property type="entry name" value="FAD/NAD(P)-binding domain"/>
    <property type="match status" value="2"/>
</dbReference>
<evidence type="ECO:0000259" key="5">
    <source>
        <dbReference type="Pfam" id="PF07992"/>
    </source>
</evidence>
<name>A0A923M522_9BURK</name>
<dbReference type="PANTHER" id="PTHR43557:SF2">
    <property type="entry name" value="RIESKE DOMAIN-CONTAINING PROTEIN-RELATED"/>
    <property type="match status" value="1"/>
</dbReference>
<keyword evidence="8" id="KW-1185">Reference proteome</keyword>
<dbReference type="SUPFAM" id="SSF55424">
    <property type="entry name" value="FAD/NAD-linked reductases, dimerisation (C-terminal) domain"/>
    <property type="match status" value="1"/>
</dbReference>
<comment type="caution">
    <text evidence="7">The sequence shown here is derived from an EMBL/GenBank/DDBJ whole genome shotgun (WGS) entry which is preliminary data.</text>
</comment>
<feature type="domain" description="Reductase C-terminal" evidence="6">
    <location>
        <begin position="321"/>
        <end position="404"/>
    </location>
</feature>
<dbReference type="GO" id="GO:0016651">
    <property type="term" value="F:oxidoreductase activity, acting on NAD(P)H"/>
    <property type="evidence" value="ECO:0007669"/>
    <property type="project" value="TreeGrafter"/>
</dbReference>
<dbReference type="Pfam" id="PF07992">
    <property type="entry name" value="Pyr_redox_2"/>
    <property type="match status" value="1"/>
</dbReference>
<evidence type="ECO:0000313" key="7">
    <source>
        <dbReference type="EMBL" id="MBC5763063.1"/>
    </source>
</evidence>
<accession>A0A923M522</accession>
<dbReference type="PRINTS" id="PR00411">
    <property type="entry name" value="PNDRDTASEI"/>
</dbReference>
<dbReference type="RefSeq" id="WP_187079530.1">
    <property type="nucleotide sequence ID" value="NZ_JACORU010000001.1"/>
</dbReference>
<keyword evidence="2" id="KW-0285">Flavoprotein</keyword>
<organism evidence="7 8">
    <name type="scientific">Ramlibacter albus</name>
    <dbReference type="NCBI Taxonomy" id="2079448"/>
    <lineage>
        <taxon>Bacteria</taxon>
        <taxon>Pseudomonadati</taxon>
        <taxon>Pseudomonadota</taxon>
        <taxon>Betaproteobacteria</taxon>
        <taxon>Burkholderiales</taxon>
        <taxon>Comamonadaceae</taxon>
        <taxon>Ramlibacter</taxon>
    </lineage>
</organism>
<comment type="cofactor">
    <cofactor evidence="1">
        <name>FAD</name>
        <dbReference type="ChEBI" id="CHEBI:57692"/>
    </cofactor>
</comment>
<proteinExistence type="predicted"/>
<evidence type="ECO:0000259" key="6">
    <source>
        <dbReference type="Pfam" id="PF14759"/>
    </source>
</evidence>
<dbReference type="PANTHER" id="PTHR43557">
    <property type="entry name" value="APOPTOSIS-INDUCING FACTOR 1"/>
    <property type="match status" value="1"/>
</dbReference>
<evidence type="ECO:0000256" key="4">
    <source>
        <dbReference type="ARBA" id="ARBA00023002"/>
    </source>
</evidence>
<feature type="domain" description="FAD/NAD(P)-binding" evidence="5">
    <location>
        <begin position="6"/>
        <end position="302"/>
    </location>
</feature>
<protein>
    <submittedName>
        <fullName evidence="7">FAD-dependent oxidoreductase</fullName>
    </submittedName>
</protein>
<keyword evidence="4" id="KW-0560">Oxidoreductase</keyword>
<keyword evidence="3" id="KW-0274">FAD</keyword>
<dbReference type="Proteomes" id="UP000596827">
    <property type="component" value="Unassembled WGS sequence"/>
</dbReference>
<dbReference type="InterPro" id="IPR050446">
    <property type="entry name" value="FAD-oxidoreductase/Apoptosis"/>
</dbReference>
<dbReference type="Gene3D" id="3.30.390.30">
    <property type="match status" value="1"/>
</dbReference>
<evidence type="ECO:0000313" key="8">
    <source>
        <dbReference type="Proteomes" id="UP000596827"/>
    </source>
</evidence>
<gene>
    <name evidence="7" type="ORF">H8R02_01260</name>
</gene>
<dbReference type="PRINTS" id="PR00368">
    <property type="entry name" value="FADPNR"/>
</dbReference>
<evidence type="ECO:0000256" key="2">
    <source>
        <dbReference type="ARBA" id="ARBA00022630"/>
    </source>
</evidence>
<dbReference type="AlphaFoldDB" id="A0A923M522"/>
<dbReference type="InterPro" id="IPR023753">
    <property type="entry name" value="FAD/NAD-binding_dom"/>
</dbReference>
<sequence length="408" mass="43153">MQPAGVIVVGGGQGGFQVAASLRDEGYQGPVTVIGDEPCLPYQRPPLSKGFLTGKAQLAEIQLRPAQFYSDQRIDIMHDRVESIARSANRVRLASGRALAYEHLVLATGARPRMPSVPGAHVAGILPVRTVVDAQTLLPQLKQAKRLAVVGAGFIGLEVAVAAIEIGLEVEVLEYADRVLKRAVSAEAADYLARAEMQAGVRFRFNTAASGFVERDGRVAGVQTTVGETIAADLVVVGIGVQPNAELAQAADLAVHDGVMVNAYLSTSDPHISAIGDCARFPATYSKTPVRLESVQNAVDQARCVAARIAGRAEAYAKVPWFWSDQGANRLQIAGVAEAGDLAVVRGDVAAGKFSVFRFRDQRLTAVESINSAADHMASRKLLACAARISPEQAADTRIKLGALTIPC</sequence>
<dbReference type="InterPro" id="IPR028202">
    <property type="entry name" value="Reductase_C"/>
</dbReference>
<dbReference type="InterPro" id="IPR016156">
    <property type="entry name" value="FAD/NAD-linked_Rdtase_dimer_sf"/>
</dbReference>
<dbReference type="InterPro" id="IPR036188">
    <property type="entry name" value="FAD/NAD-bd_sf"/>
</dbReference>
<evidence type="ECO:0000256" key="1">
    <source>
        <dbReference type="ARBA" id="ARBA00001974"/>
    </source>
</evidence>
<dbReference type="GO" id="GO:0005737">
    <property type="term" value="C:cytoplasm"/>
    <property type="evidence" value="ECO:0007669"/>
    <property type="project" value="TreeGrafter"/>
</dbReference>
<dbReference type="EMBL" id="JACORU010000001">
    <property type="protein sequence ID" value="MBC5763063.1"/>
    <property type="molecule type" value="Genomic_DNA"/>
</dbReference>
<evidence type="ECO:0000256" key="3">
    <source>
        <dbReference type="ARBA" id="ARBA00022827"/>
    </source>
</evidence>